<reference evidence="2" key="1">
    <citation type="submission" date="2016-11" db="EMBL/GenBank/DDBJ databases">
        <authorList>
            <person name="Varghese N."/>
            <person name="Submissions S."/>
        </authorList>
    </citation>
    <scope>NUCLEOTIDE SEQUENCE [LARGE SCALE GENOMIC DNA]</scope>
    <source>
        <strain evidence="2">CGMCC 1.8995</strain>
    </source>
</reference>
<dbReference type="STRING" id="634436.SAMN05216361_3310"/>
<gene>
    <name evidence="1" type="ORF">SAMN05216361_3310</name>
</gene>
<proteinExistence type="predicted"/>
<evidence type="ECO:0008006" key="3">
    <source>
        <dbReference type="Google" id="ProtNLM"/>
    </source>
</evidence>
<dbReference type="Proteomes" id="UP000184520">
    <property type="component" value="Unassembled WGS sequence"/>
</dbReference>
<dbReference type="Pfam" id="PF06042">
    <property type="entry name" value="NTP_transf_6"/>
    <property type="match status" value="1"/>
</dbReference>
<dbReference type="AlphaFoldDB" id="A0A1M5NPI9"/>
<dbReference type="RefSeq" id="WP_217653474.1">
    <property type="nucleotide sequence ID" value="NZ_FQWD01000005.1"/>
</dbReference>
<dbReference type="EMBL" id="FQWD01000005">
    <property type="protein sequence ID" value="SHG91397.1"/>
    <property type="molecule type" value="Genomic_DNA"/>
</dbReference>
<evidence type="ECO:0000313" key="2">
    <source>
        <dbReference type="Proteomes" id="UP000184520"/>
    </source>
</evidence>
<accession>A0A1M5NPI9</accession>
<name>A0A1M5NPI9_9ALTE</name>
<dbReference type="PANTHER" id="PTHR39166:SF1">
    <property type="entry name" value="BLL1166 PROTEIN"/>
    <property type="match status" value="1"/>
</dbReference>
<protein>
    <recommendedName>
        <fullName evidence="3">Nitrate reductase</fullName>
    </recommendedName>
</protein>
<dbReference type="InterPro" id="IPR009267">
    <property type="entry name" value="NTP_transf_6"/>
</dbReference>
<keyword evidence="2" id="KW-1185">Reference proteome</keyword>
<evidence type="ECO:0000313" key="1">
    <source>
        <dbReference type="EMBL" id="SHG91397.1"/>
    </source>
</evidence>
<organism evidence="1 2">
    <name type="scientific">Marisediminitalea aggregata</name>
    <dbReference type="NCBI Taxonomy" id="634436"/>
    <lineage>
        <taxon>Bacteria</taxon>
        <taxon>Pseudomonadati</taxon>
        <taxon>Pseudomonadota</taxon>
        <taxon>Gammaproteobacteria</taxon>
        <taxon>Alteromonadales</taxon>
        <taxon>Alteromonadaceae</taxon>
        <taxon>Marisediminitalea</taxon>
    </lineage>
</organism>
<dbReference type="PANTHER" id="PTHR39166">
    <property type="entry name" value="BLL1166 PROTEIN"/>
    <property type="match status" value="1"/>
</dbReference>
<sequence>MEPEDGFEARLAQLLLADPTRMQILKAVAALSVGSAFIAAGFLRNLVWDALHAIHPPTPLNDVDVIYFDNTDPCPHAASDYQAQLATQLPNVRWQVKNQAVMHKRNGDAPYEGIVDAMQHWPEKETAVAVQLHQGSLTFVSGFGFESLFNGRLSWNPARDQRTFLHRVEQKQWLSRWPKLQITMR</sequence>